<reference evidence="1 2" key="1">
    <citation type="submission" date="2020-08" db="EMBL/GenBank/DDBJ databases">
        <title>Complete Genome Sequence of Effusibacillus dendaii Strain skT53, Isolated from Farmland soil.</title>
        <authorList>
            <person name="Konishi T."/>
            <person name="Kawasaki H."/>
        </authorList>
    </citation>
    <scope>NUCLEOTIDE SEQUENCE [LARGE SCALE GENOMIC DNA]</scope>
    <source>
        <strain evidence="2">skT53</strain>
    </source>
</reference>
<evidence type="ECO:0000313" key="1">
    <source>
        <dbReference type="EMBL" id="BCJ86467.1"/>
    </source>
</evidence>
<sequence>MKVDYEKLVTDLKNANEKAVIEAEKYDDGGSANLDRVFLRIPGARESKVLEAIKQAGLYCRSKRQWIGTGYFISPTVNGQGNKRYIGVETMSKHLRECGWDTLVFAKMD</sequence>
<dbReference type="RefSeq" id="WP_200760469.1">
    <property type="nucleotide sequence ID" value="NZ_AP023366.1"/>
</dbReference>
<dbReference type="EMBL" id="AP023366">
    <property type="protein sequence ID" value="BCJ86467.1"/>
    <property type="molecule type" value="Genomic_DNA"/>
</dbReference>
<protein>
    <submittedName>
        <fullName evidence="1">Uncharacterized protein</fullName>
    </submittedName>
</protein>
<keyword evidence="2" id="KW-1185">Reference proteome</keyword>
<evidence type="ECO:0000313" key="2">
    <source>
        <dbReference type="Proteomes" id="UP000593802"/>
    </source>
</evidence>
<dbReference type="AlphaFoldDB" id="A0A7I8D8Z0"/>
<dbReference type="Proteomes" id="UP000593802">
    <property type="component" value="Chromosome"/>
</dbReference>
<gene>
    <name evidence="1" type="ORF">skT53_14520</name>
</gene>
<accession>A0A7I8D8Z0</accession>
<name>A0A7I8D8Z0_9BACL</name>
<organism evidence="1 2">
    <name type="scientific">Effusibacillus dendaii</name>
    <dbReference type="NCBI Taxonomy" id="2743772"/>
    <lineage>
        <taxon>Bacteria</taxon>
        <taxon>Bacillati</taxon>
        <taxon>Bacillota</taxon>
        <taxon>Bacilli</taxon>
        <taxon>Bacillales</taxon>
        <taxon>Alicyclobacillaceae</taxon>
        <taxon>Effusibacillus</taxon>
    </lineage>
</organism>
<dbReference type="KEGG" id="eff:skT53_14520"/>
<proteinExistence type="predicted"/>